<accession>A0A1U9LJB3</accession>
<dbReference type="AlphaFoldDB" id="A0A1U9LJB3"/>
<dbReference type="Proteomes" id="UP000189055">
    <property type="component" value="Plasmid pAC1084_1"/>
</dbReference>
<dbReference type="EMBL" id="CP014688">
    <property type="protein sequence ID" value="AQT06512.1"/>
    <property type="molecule type" value="Genomic_DNA"/>
</dbReference>
<geneLocation type="plasmid" evidence="2">
    <name>pac1084_1</name>
</geneLocation>
<evidence type="ECO:0000313" key="2">
    <source>
        <dbReference type="Proteomes" id="UP000189055"/>
    </source>
</evidence>
<reference evidence="1 2" key="1">
    <citation type="submission" date="2016-03" db="EMBL/GenBank/DDBJ databases">
        <title>Acetic acid bacteria sequencing.</title>
        <authorList>
            <person name="Brandt J."/>
            <person name="Jakob F."/>
            <person name="Vogel R.F."/>
        </authorList>
    </citation>
    <scope>NUCLEOTIDE SEQUENCE [LARGE SCALE GENOMIC DNA]</scope>
    <source>
        <strain evidence="1 2">TMW2.1084</strain>
        <plasmid evidence="2">pac1084_1</plasmid>
    </source>
</reference>
<sequence>MSGAGNPSSATELLSATVWYRVVWRKKAGRGFSRTEVESLIEVPENDARAFQRELAKLPGQVVTHSRAKQHICSVCGKSGPWRDGWGWYGSYQDIDNGNEVLKTCSDACKAQAQEEGRIPNDE</sequence>
<evidence type="ECO:0000313" key="1">
    <source>
        <dbReference type="EMBL" id="AQT06512.1"/>
    </source>
</evidence>
<proteinExistence type="predicted"/>
<dbReference type="KEGG" id="aper:A0U91_16015"/>
<gene>
    <name evidence="1" type="ORF">A0U91_16015</name>
</gene>
<protein>
    <submittedName>
        <fullName evidence="1">Uncharacterized protein</fullName>
    </submittedName>
</protein>
<organism evidence="1 2">
    <name type="scientific">Acetobacter persici</name>
    <dbReference type="NCBI Taxonomy" id="1076596"/>
    <lineage>
        <taxon>Bacteria</taxon>
        <taxon>Pseudomonadati</taxon>
        <taxon>Pseudomonadota</taxon>
        <taxon>Alphaproteobacteria</taxon>
        <taxon>Acetobacterales</taxon>
        <taxon>Acetobacteraceae</taxon>
        <taxon>Acetobacter</taxon>
    </lineage>
</organism>
<name>A0A1U9LJB3_9PROT</name>
<dbReference type="RefSeq" id="WP_077932139.1">
    <property type="nucleotide sequence ID" value="NZ_CP014688.1"/>
</dbReference>
<keyword evidence="1" id="KW-0614">Plasmid</keyword>